<feature type="transmembrane region" description="Helical" evidence="10">
    <location>
        <begin position="132"/>
        <end position="149"/>
    </location>
</feature>
<keyword evidence="6 10" id="KW-1278">Translocase</keyword>
<keyword evidence="10" id="KW-1003">Cell membrane</keyword>
<comment type="cofactor">
    <cofactor evidence="10">
        <name>FMN</name>
        <dbReference type="ChEBI" id="CHEBI:58210"/>
    </cofactor>
</comment>
<dbReference type="HAMAP" id="MF_00462">
    <property type="entry name" value="RsxD_RnfD"/>
    <property type="match status" value="1"/>
</dbReference>
<dbReference type="GO" id="GO:0022900">
    <property type="term" value="P:electron transport chain"/>
    <property type="evidence" value="ECO:0007669"/>
    <property type="project" value="UniProtKB-UniRule"/>
</dbReference>
<feature type="transmembrane region" description="Helical" evidence="10">
    <location>
        <begin position="239"/>
        <end position="256"/>
    </location>
</feature>
<dbReference type="PANTHER" id="PTHR30578">
    <property type="entry name" value="ELECTRON TRANSPORT COMPLEX PROTEIN RNFD"/>
    <property type="match status" value="1"/>
</dbReference>
<dbReference type="GO" id="GO:0055085">
    <property type="term" value="P:transmembrane transport"/>
    <property type="evidence" value="ECO:0007669"/>
    <property type="project" value="InterPro"/>
</dbReference>
<organism evidence="11">
    <name type="scientific">Aerophobetes bacterium</name>
    <dbReference type="NCBI Taxonomy" id="2030807"/>
    <lineage>
        <taxon>Bacteria</taxon>
        <taxon>Candidatus Aerophobota</taxon>
    </lineage>
</organism>
<dbReference type="Pfam" id="PF03116">
    <property type="entry name" value="NQR2_RnfD_RnfE"/>
    <property type="match status" value="1"/>
</dbReference>
<evidence type="ECO:0000256" key="9">
    <source>
        <dbReference type="ARBA" id="ARBA00023136"/>
    </source>
</evidence>
<dbReference type="AlphaFoldDB" id="A0A7V5HZJ2"/>
<dbReference type="Proteomes" id="UP000886070">
    <property type="component" value="Unassembled WGS sequence"/>
</dbReference>
<keyword evidence="5 10" id="KW-0812">Transmembrane</keyword>
<evidence type="ECO:0000256" key="2">
    <source>
        <dbReference type="ARBA" id="ARBA00022553"/>
    </source>
</evidence>
<feature type="transmembrane region" description="Helical" evidence="10">
    <location>
        <begin position="102"/>
        <end position="120"/>
    </location>
</feature>
<evidence type="ECO:0000313" key="11">
    <source>
        <dbReference type="EMBL" id="HHF98471.1"/>
    </source>
</evidence>
<dbReference type="EMBL" id="DRTT01000092">
    <property type="protein sequence ID" value="HHF98471.1"/>
    <property type="molecule type" value="Genomic_DNA"/>
</dbReference>
<keyword evidence="2 10" id="KW-0597">Phosphoprotein</keyword>
<evidence type="ECO:0000256" key="10">
    <source>
        <dbReference type="HAMAP-Rule" id="MF_00462"/>
    </source>
</evidence>
<feature type="transmembrane region" description="Helical" evidence="10">
    <location>
        <begin position="179"/>
        <end position="203"/>
    </location>
</feature>
<evidence type="ECO:0000256" key="8">
    <source>
        <dbReference type="ARBA" id="ARBA00022989"/>
    </source>
</evidence>
<reference evidence="11" key="1">
    <citation type="journal article" date="2020" name="mSystems">
        <title>Genome- and Community-Level Interaction Insights into Carbon Utilization and Element Cycling Functions of Hydrothermarchaeota in Hydrothermal Sediment.</title>
        <authorList>
            <person name="Zhou Z."/>
            <person name="Liu Y."/>
            <person name="Xu W."/>
            <person name="Pan J."/>
            <person name="Luo Z.H."/>
            <person name="Li M."/>
        </authorList>
    </citation>
    <scope>NUCLEOTIDE SEQUENCE [LARGE SCALE GENOMIC DNA]</scope>
    <source>
        <strain evidence="11">HyVt-92</strain>
    </source>
</reference>
<keyword evidence="8 10" id="KW-1133">Transmembrane helix</keyword>
<gene>
    <name evidence="10" type="primary">rnfD</name>
    <name evidence="11" type="ORF">ENL39_03170</name>
</gene>
<sequence>MKRVSVKEQKKVFFLSVSPHIKDRLTVSRLMRDVIIALSPVIGFSIYFFRLRAVELILTCAICSMFSEWVFLKLRGKKLPEESSALVTGILLALVLPPDLPLWAAAMGAVFAIIFGKQIFGGLGYNIFNPALIGRAFLMATFPVLMTTWTQPFTLDTLTGATPLGLMKFQSQPTPILDLFWGNVAGSLGETSAFAILIGAVYLFVRRCIDWRIPFFYILTVVIFSSITFVFNHSYGSPLFHLFAGGLMLGAFFMATDPVTTPISKRGRIIFGVGAGVLVMVIRLWGGYPEGVMFSIIFMNAITPLLNRYIKPKILGGSKK</sequence>
<dbReference type="PANTHER" id="PTHR30578:SF0">
    <property type="entry name" value="ION-TRANSLOCATING OXIDOREDUCTASE COMPLEX SUBUNIT D"/>
    <property type="match status" value="1"/>
</dbReference>
<keyword evidence="9 10" id="KW-0472">Membrane</keyword>
<keyword evidence="1 10" id="KW-0813">Transport</keyword>
<dbReference type="InterPro" id="IPR011303">
    <property type="entry name" value="RnfD_bac"/>
</dbReference>
<dbReference type="InterPro" id="IPR004338">
    <property type="entry name" value="NqrB/RnfD"/>
</dbReference>
<feature type="transmembrane region" description="Helical" evidence="10">
    <location>
        <begin position="30"/>
        <end position="50"/>
    </location>
</feature>
<keyword evidence="3 10" id="KW-0285">Flavoprotein</keyword>
<evidence type="ECO:0000256" key="3">
    <source>
        <dbReference type="ARBA" id="ARBA00022630"/>
    </source>
</evidence>
<keyword evidence="4 10" id="KW-0288">FMN</keyword>
<evidence type="ECO:0000256" key="7">
    <source>
        <dbReference type="ARBA" id="ARBA00022982"/>
    </source>
</evidence>
<feature type="transmembrane region" description="Helical" evidence="10">
    <location>
        <begin position="292"/>
        <end position="310"/>
    </location>
</feature>
<comment type="similarity">
    <text evidence="10">Belongs to the NqrB/RnfD family.</text>
</comment>
<accession>A0A7V5HZJ2</accession>
<evidence type="ECO:0000256" key="6">
    <source>
        <dbReference type="ARBA" id="ARBA00022967"/>
    </source>
</evidence>
<comment type="subunit">
    <text evidence="10">The complex is composed of six subunits: RnfA, RnfB, RnfC, RnfD, RnfE and RnfG.</text>
</comment>
<feature type="transmembrane region" description="Helical" evidence="10">
    <location>
        <begin position="268"/>
        <end position="286"/>
    </location>
</feature>
<name>A0A7V5HZJ2_UNCAE</name>
<proteinExistence type="inferred from homology"/>
<dbReference type="EC" id="7.-.-.-" evidence="10"/>
<comment type="caution">
    <text evidence="11">The sequence shown here is derived from an EMBL/GenBank/DDBJ whole genome shotgun (WGS) entry which is preliminary data.</text>
</comment>
<feature type="modified residue" description="FMN phosphoryl threonine" evidence="10">
    <location>
        <position position="162"/>
    </location>
</feature>
<feature type="transmembrane region" description="Helical" evidence="10">
    <location>
        <begin position="215"/>
        <end position="233"/>
    </location>
</feature>
<protein>
    <recommendedName>
        <fullName evidence="10">Ion-translocating oxidoreductase complex subunit D</fullName>
        <ecNumber evidence="10">7.-.-.-</ecNumber>
    </recommendedName>
    <alternativeName>
        <fullName evidence="10">Rnf electron transport complex subunit D</fullName>
    </alternativeName>
</protein>
<comment type="subcellular location">
    <subcellularLocation>
        <location evidence="10">Cell membrane</location>
        <topology evidence="10">Multi-pass membrane protein</topology>
    </subcellularLocation>
</comment>
<evidence type="ECO:0000256" key="1">
    <source>
        <dbReference type="ARBA" id="ARBA00022448"/>
    </source>
</evidence>
<evidence type="ECO:0000256" key="4">
    <source>
        <dbReference type="ARBA" id="ARBA00022643"/>
    </source>
</evidence>
<dbReference type="GO" id="GO:0005886">
    <property type="term" value="C:plasma membrane"/>
    <property type="evidence" value="ECO:0007669"/>
    <property type="project" value="UniProtKB-SubCell"/>
</dbReference>
<keyword evidence="7 10" id="KW-0249">Electron transport</keyword>
<dbReference type="NCBIfam" id="TIGR01946">
    <property type="entry name" value="rnfD"/>
    <property type="match status" value="1"/>
</dbReference>
<evidence type="ECO:0000256" key="5">
    <source>
        <dbReference type="ARBA" id="ARBA00022692"/>
    </source>
</evidence>
<comment type="function">
    <text evidence="10">Part of a membrane-bound complex that couples electron transfer with translocation of ions across the membrane.</text>
</comment>